<feature type="transmembrane region" description="Helical" evidence="7">
    <location>
        <begin position="340"/>
        <end position="364"/>
    </location>
</feature>
<keyword evidence="9" id="KW-1185">Reference proteome</keyword>
<protein>
    <submittedName>
        <fullName evidence="8">G13550 protein</fullName>
    </submittedName>
</protein>
<feature type="transmembrane region" description="Helical" evidence="7">
    <location>
        <begin position="529"/>
        <end position="552"/>
    </location>
</feature>
<comment type="similarity">
    <text evidence="2">Belongs to the TAPT1 family.</text>
</comment>
<evidence type="ECO:0000313" key="9">
    <source>
        <dbReference type="Proteomes" id="UP001497392"/>
    </source>
</evidence>
<evidence type="ECO:0000256" key="4">
    <source>
        <dbReference type="ARBA" id="ARBA00022989"/>
    </source>
</evidence>
<dbReference type="Pfam" id="PF05346">
    <property type="entry name" value="DUF747"/>
    <property type="match status" value="1"/>
</dbReference>
<organism evidence="8 9">
    <name type="scientific">Coccomyxa viridis</name>
    <dbReference type="NCBI Taxonomy" id="1274662"/>
    <lineage>
        <taxon>Eukaryota</taxon>
        <taxon>Viridiplantae</taxon>
        <taxon>Chlorophyta</taxon>
        <taxon>core chlorophytes</taxon>
        <taxon>Trebouxiophyceae</taxon>
        <taxon>Trebouxiophyceae incertae sedis</taxon>
        <taxon>Coccomyxaceae</taxon>
        <taxon>Coccomyxa</taxon>
    </lineage>
</organism>
<feature type="compositionally biased region" description="Polar residues" evidence="6">
    <location>
        <begin position="66"/>
        <end position="76"/>
    </location>
</feature>
<keyword evidence="3 7" id="KW-0812">Transmembrane</keyword>
<sequence>MSVARRNTFDLFDEEADLLSTSEAKAAQKKKRRKRKPSLEHSENQTSQVAAKGQPTGDDEKHEHTCSNADDGTSSAEALPRVETGSHLTSIASKAEFPAPESGLTSSSRPAVFTNGHANAEQGTNCLKAGNNYDEASSSIPSSPSKARKQQAPELDTAANTGTAPPNSTFGQYLWAELNPNTAAPPSAIRHGLTERQRVYNAIMVIPYQLERLLWYGLLVCLDSFLAVFTVLPVRFARAVAALVRPRKDGGLQGDQLFDLLCVFIFAATLSFLRLLPAGTIYFWLKDLTQEFLKLHVVHSAVEIFDKIACSFAVDALEALSGTCGLYLSSSGRRWHAVQLLADVLMALGLILFHSTVLICQFMTFSVAINSKRSNALIALLIASNFVEIKGTIFKRFDPSKLFILVGQDVTERFHLLLTMVFVAVEEMDNSGLHSPSPELLRRCAYIFGAEIVIDIIKHAVLTKLNDIRPAVYQRFMKDVCEKAKGGQSHTAHRVVAFEPYAPAALFLRIALALLVIKGEQLCLTFTPAHTVSLALTCLASWVALFAAKALLGFSLRGIAQHFLQRHPKA</sequence>
<reference evidence="8 9" key="1">
    <citation type="submission" date="2024-06" db="EMBL/GenBank/DDBJ databases">
        <authorList>
            <person name="Kraege A."/>
            <person name="Thomma B."/>
        </authorList>
    </citation>
    <scope>NUCLEOTIDE SEQUENCE [LARGE SCALE GENOMIC DNA]</scope>
</reference>
<feature type="compositionally biased region" description="Basic residues" evidence="6">
    <location>
        <begin position="27"/>
        <end position="36"/>
    </location>
</feature>
<dbReference type="InterPro" id="IPR008010">
    <property type="entry name" value="Tatp1"/>
</dbReference>
<feature type="region of interest" description="Disordered" evidence="6">
    <location>
        <begin position="96"/>
        <end position="166"/>
    </location>
</feature>
<evidence type="ECO:0000256" key="5">
    <source>
        <dbReference type="ARBA" id="ARBA00023136"/>
    </source>
</evidence>
<feature type="transmembrane region" description="Helical" evidence="7">
    <location>
        <begin position="495"/>
        <end position="517"/>
    </location>
</feature>
<feature type="transmembrane region" description="Helical" evidence="7">
    <location>
        <begin position="257"/>
        <end position="284"/>
    </location>
</feature>
<accession>A0ABP1GIH9</accession>
<evidence type="ECO:0000313" key="8">
    <source>
        <dbReference type="EMBL" id="CAL5230093.1"/>
    </source>
</evidence>
<evidence type="ECO:0000256" key="6">
    <source>
        <dbReference type="SAM" id="MobiDB-lite"/>
    </source>
</evidence>
<comment type="caution">
    <text evidence="8">The sequence shown here is derived from an EMBL/GenBank/DDBJ whole genome shotgun (WGS) entry which is preliminary data.</text>
</comment>
<dbReference type="PANTHER" id="PTHR13317:SF4">
    <property type="entry name" value="TRANSMEMBRANE ANTERIOR POSTERIOR TRANSFORMATION PROTEIN 1 HOMOLOG"/>
    <property type="match status" value="1"/>
</dbReference>
<comment type="subcellular location">
    <subcellularLocation>
        <location evidence="1">Membrane</location>
        <topology evidence="1">Multi-pass membrane protein</topology>
    </subcellularLocation>
</comment>
<feature type="transmembrane region" description="Helical" evidence="7">
    <location>
        <begin position="213"/>
        <end position="236"/>
    </location>
</feature>
<proteinExistence type="inferred from homology"/>
<dbReference type="Proteomes" id="UP001497392">
    <property type="component" value="Unassembled WGS sequence"/>
</dbReference>
<dbReference type="PANTHER" id="PTHR13317">
    <property type="entry name" value="TRANSMEMBRANE ANTERIOR POSTERIOR TRANSFORMATION PROTEIN 1 HOMOLOG"/>
    <property type="match status" value="1"/>
</dbReference>
<feature type="region of interest" description="Disordered" evidence="6">
    <location>
        <begin position="1"/>
        <end position="81"/>
    </location>
</feature>
<evidence type="ECO:0000256" key="7">
    <source>
        <dbReference type="SAM" id="Phobius"/>
    </source>
</evidence>
<name>A0ABP1GIH9_9CHLO</name>
<dbReference type="EMBL" id="CAXHTA020000021">
    <property type="protein sequence ID" value="CAL5230093.1"/>
    <property type="molecule type" value="Genomic_DNA"/>
</dbReference>
<keyword evidence="4 7" id="KW-1133">Transmembrane helix</keyword>
<evidence type="ECO:0000256" key="3">
    <source>
        <dbReference type="ARBA" id="ARBA00022692"/>
    </source>
</evidence>
<keyword evidence="5 7" id="KW-0472">Membrane</keyword>
<gene>
    <name evidence="8" type="primary">g13550</name>
    <name evidence="8" type="ORF">VP750_LOCUS11999</name>
</gene>
<evidence type="ECO:0000256" key="2">
    <source>
        <dbReference type="ARBA" id="ARBA00008803"/>
    </source>
</evidence>
<evidence type="ECO:0000256" key="1">
    <source>
        <dbReference type="ARBA" id="ARBA00004141"/>
    </source>
</evidence>